<dbReference type="CDD" id="cd06259">
    <property type="entry name" value="YdcF-like"/>
    <property type="match status" value="1"/>
</dbReference>
<feature type="domain" description="DUF218" evidence="2">
    <location>
        <begin position="50"/>
        <end position="151"/>
    </location>
</feature>
<proteinExistence type="predicted"/>
<accession>A0A6B3NDE5</accession>
<comment type="caution">
    <text evidence="3">The sequence shown here is derived from an EMBL/GenBank/DDBJ whole genome shotgun (WGS) entry which is preliminary data.</text>
</comment>
<gene>
    <name evidence="3" type="ORF">F6J89_18810</name>
</gene>
<dbReference type="Pfam" id="PF02698">
    <property type="entry name" value="DUF218"/>
    <property type="match status" value="1"/>
</dbReference>
<keyword evidence="1" id="KW-1133">Transmembrane helix</keyword>
<feature type="transmembrane region" description="Helical" evidence="1">
    <location>
        <begin position="21"/>
        <end position="39"/>
    </location>
</feature>
<evidence type="ECO:0000256" key="1">
    <source>
        <dbReference type="SAM" id="Phobius"/>
    </source>
</evidence>
<keyword evidence="1" id="KW-0472">Membrane</keyword>
<dbReference type="InterPro" id="IPR014729">
    <property type="entry name" value="Rossmann-like_a/b/a_fold"/>
</dbReference>
<reference evidence="3" key="1">
    <citation type="submission" date="2019-11" db="EMBL/GenBank/DDBJ databases">
        <title>Genomic insights into an expanded diversity of filamentous marine cyanobacteria reveals the extraordinary biosynthetic potential of Moorea and Okeania.</title>
        <authorList>
            <person name="Ferreira Leao T."/>
            <person name="Wang M."/>
            <person name="Moss N."/>
            <person name="Da Silva R."/>
            <person name="Sanders J."/>
            <person name="Nurk S."/>
            <person name="Gurevich A."/>
            <person name="Humphrey G."/>
            <person name="Reher R."/>
            <person name="Zhu Q."/>
            <person name="Belda-Ferre P."/>
            <person name="Glukhov E."/>
            <person name="Rex R."/>
            <person name="Dorrestein P.C."/>
            <person name="Knight R."/>
            <person name="Pevzner P."/>
            <person name="Gerwick W.H."/>
            <person name="Gerwick L."/>
        </authorList>
    </citation>
    <scope>NUCLEOTIDE SEQUENCE</scope>
    <source>
        <strain evidence="3">SIO1C4</strain>
    </source>
</reference>
<evidence type="ECO:0000313" key="3">
    <source>
        <dbReference type="EMBL" id="NER29610.1"/>
    </source>
</evidence>
<dbReference type="AlphaFoldDB" id="A0A6B3NDE5"/>
<dbReference type="Gene3D" id="3.40.50.620">
    <property type="entry name" value="HUPs"/>
    <property type="match status" value="1"/>
</dbReference>
<organism evidence="3">
    <name type="scientific">Symploca sp. SIO1C4</name>
    <dbReference type="NCBI Taxonomy" id="2607765"/>
    <lineage>
        <taxon>Bacteria</taxon>
        <taxon>Bacillati</taxon>
        <taxon>Cyanobacteriota</taxon>
        <taxon>Cyanophyceae</taxon>
        <taxon>Coleofasciculales</taxon>
        <taxon>Coleofasciculaceae</taxon>
        <taxon>Symploca</taxon>
    </lineage>
</organism>
<protein>
    <submittedName>
        <fullName evidence="3">YdcF family protein</fullName>
    </submittedName>
</protein>
<name>A0A6B3NDE5_9CYAN</name>
<evidence type="ECO:0000259" key="2">
    <source>
        <dbReference type="Pfam" id="PF02698"/>
    </source>
</evidence>
<dbReference type="InterPro" id="IPR003848">
    <property type="entry name" value="DUF218"/>
</dbReference>
<dbReference type="EMBL" id="JAAHFQ010000398">
    <property type="protein sequence ID" value="NER29610.1"/>
    <property type="molecule type" value="Genomic_DNA"/>
</dbReference>
<keyword evidence="1" id="KW-0812">Transmembrane</keyword>
<sequence>MRVKLLRRYWLRQWQRLITRFGLFGLGVLLCGGLLINGLKAYSAASGSVDAFFVLGGSITREVYVANLAKQQPSARVLISSGSQDPCIIKIFQQQWAPINRVWLEKCADSTFSNFYFNIPILKKWGVRKVKLITSPSHLPRAKWMAQILLGAQGIWVEVDTVKEEGVPGNKESSLKTGLDLTRSLIWAVLSQFIQPQCTELTPLKSVDMEEWRNSGFNCENQWWLKLD</sequence>